<proteinExistence type="predicted"/>
<comment type="caution">
    <text evidence="2">The sequence shown here is derived from an EMBL/GenBank/DDBJ whole genome shotgun (WGS) entry which is preliminary data.</text>
</comment>
<evidence type="ECO:0000313" key="3">
    <source>
        <dbReference type="Proteomes" id="UP000481417"/>
    </source>
</evidence>
<dbReference type="Proteomes" id="UP000481417">
    <property type="component" value="Unassembled WGS sequence"/>
</dbReference>
<evidence type="ECO:0000313" key="2">
    <source>
        <dbReference type="EMBL" id="MTE01871.1"/>
    </source>
</evidence>
<dbReference type="EMBL" id="WMBT01000018">
    <property type="protein sequence ID" value="MTE01871.1"/>
    <property type="molecule type" value="Genomic_DNA"/>
</dbReference>
<dbReference type="InterPro" id="IPR003587">
    <property type="entry name" value="Hint_dom_N"/>
</dbReference>
<dbReference type="SMART" id="SM00306">
    <property type="entry name" value="HintN"/>
    <property type="match status" value="1"/>
</dbReference>
<sequence>MRGTGTYTAALGGSHDVIVADRVTALGTTESIVIFPYSDAPSGLLGGVGSILAVNLSTQAAGWDFNVNAPLCFTRGTLLETPEGPRAIEDLRVGDLVLTRDNGARPIRWMGSRVLSAAALRRNAHMRPIRIKAGALGQDTPAADLVVSPQHRILVRSKVARTMFGTNEVLVAAKQLLQLDGVDIRDEARGVEYFHMLFDRHEVVFANGAEAESLFTGPEAIKSVGAAALEEIFAIFPELRDADLEPQGARMLVSGRMGRKLVSRHLQHQKPLVGAL</sequence>
<dbReference type="Pfam" id="PF13403">
    <property type="entry name" value="Hint_2"/>
    <property type="match status" value="1"/>
</dbReference>
<dbReference type="SUPFAM" id="SSF51294">
    <property type="entry name" value="Hedgehog/intein (Hint) domain"/>
    <property type="match status" value="1"/>
</dbReference>
<feature type="domain" description="Hint" evidence="1">
    <location>
        <begin position="70"/>
        <end position="186"/>
    </location>
</feature>
<dbReference type="Gene3D" id="2.170.16.10">
    <property type="entry name" value="Hedgehog/Intein (Hint) domain"/>
    <property type="match status" value="1"/>
</dbReference>
<protein>
    <submittedName>
        <fullName evidence="2">Hemolysin</fullName>
    </submittedName>
</protein>
<reference evidence="2 3" key="1">
    <citation type="submission" date="2019-11" db="EMBL/GenBank/DDBJ databases">
        <authorList>
            <person name="Lang L."/>
        </authorList>
    </citation>
    <scope>NUCLEOTIDE SEQUENCE [LARGE SCALE GENOMIC DNA]</scope>
    <source>
        <strain evidence="2 3">YIM 132242</strain>
    </source>
</reference>
<dbReference type="InterPro" id="IPR036844">
    <property type="entry name" value="Hint_dom_sf"/>
</dbReference>
<organism evidence="2 3">
    <name type="scientific">Paracoccus lichenicola</name>
    <dbReference type="NCBI Taxonomy" id="2665644"/>
    <lineage>
        <taxon>Bacteria</taxon>
        <taxon>Pseudomonadati</taxon>
        <taxon>Pseudomonadota</taxon>
        <taxon>Alphaproteobacteria</taxon>
        <taxon>Rhodobacterales</taxon>
        <taxon>Paracoccaceae</taxon>
        <taxon>Paracoccus</taxon>
    </lineage>
</organism>
<name>A0A6L6HUD4_9RHOB</name>
<gene>
    <name evidence="2" type="ORF">GIY56_16395</name>
</gene>
<dbReference type="AlphaFoldDB" id="A0A6L6HUD4"/>
<keyword evidence="3" id="KW-1185">Reference proteome</keyword>
<evidence type="ECO:0000259" key="1">
    <source>
        <dbReference type="SMART" id="SM00306"/>
    </source>
</evidence>
<accession>A0A6L6HUD4</accession>
<dbReference type="InterPro" id="IPR028992">
    <property type="entry name" value="Hedgehog/Intein_dom"/>
</dbReference>